<dbReference type="InterPro" id="IPR011262">
    <property type="entry name" value="DNA-dir_RNA_pol_insert"/>
</dbReference>
<dbReference type="Pfam" id="PF01000">
    <property type="entry name" value="RNA_pol_A_bac"/>
    <property type="match status" value="1"/>
</dbReference>
<reference evidence="12 13" key="1">
    <citation type="submission" date="2017-09" db="EMBL/GenBank/DDBJ databases">
        <title>Depth-based differentiation of microbial function through sediment-hosted aquifers and enrichment of novel symbionts in the deep terrestrial subsurface.</title>
        <authorList>
            <person name="Probst A.J."/>
            <person name="Ladd B."/>
            <person name="Jarett J.K."/>
            <person name="Geller-Mcgrath D.E."/>
            <person name="Sieber C.M."/>
            <person name="Emerson J.B."/>
            <person name="Anantharaman K."/>
            <person name="Thomas B.C."/>
            <person name="Malmstrom R."/>
            <person name="Stieglmeier M."/>
            <person name="Klingl A."/>
            <person name="Woyke T."/>
            <person name="Ryan C.M."/>
            <person name="Banfield J.F."/>
        </authorList>
    </citation>
    <scope>NUCLEOTIDE SEQUENCE [LARGE SCALE GENOMIC DNA]</scope>
    <source>
        <strain evidence="12">CG11_big_fil_rev_8_21_14_0_20_35_14</strain>
    </source>
</reference>
<keyword evidence="5" id="KW-0808">Transferase</keyword>
<dbReference type="Proteomes" id="UP000229893">
    <property type="component" value="Unassembled WGS sequence"/>
</dbReference>
<name>A0A2H0N7G1_9BACT</name>
<dbReference type="EMBL" id="PCWO01000032">
    <property type="protein sequence ID" value="PIR04830.1"/>
    <property type="molecule type" value="Genomic_DNA"/>
</dbReference>
<dbReference type="GO" id="GO:0000428">
    <property type="term" value="C:DNA-directed RNA polymerase complex"/>
    <property type="evidence" value="ECO:0007669"/>
    <property type="project" value="UniProtKB-KW"/>
</dbReference>
<sequence>MNKNNIGENVKIKLEKENNTEGVFTISGLYPGYGVTIANSLRRALLSSLKGSAITFIKVKGVDHEFTVINGMVEDVVELSMNLKKIRFKMHSDEPQTITLKSKGEGDVKASDIKLNSEIEIMNKDQHIATLSGKSAELDIEITVERGFGYVQANNRKDEKLDIGRVAVDSLFSPVTKVNYTIEDVRVGDRTNYNQINLTIETDGTIKPKEALIKSASILKEHFAQIEDSLDENKKTDSIDESK</sequence>
<dbReference type="GO" id="GO:0003677">
    <property type="term" value="F:DNA binding"/>
    <property type="evidence" value="ECO:0007669"/>
    <property type="project" value="InterPro"/>
</dbReference>
<keyword evidence="7" id="KW-0804">Transcription</keyword>
<accession>A0A2H0N7G1</accession>
<dbReference type="Gene3D" id="3.30.1360.10">
    <property type="entry name" value="RNA polymerase, RBP11-like subunit"/>
    <property type="match status" value="1"/>
</dbReference>
<dbReference type="InterPro" id="IPR011263">
    <property type="entry name" value="DNA-dir_RNA_pol_RpoA/D/Rpb3"/>
</dbReference>
<dbReference type="Gene3D" id="2.170.120.12">
    <property type="entry name" value="DNA-directed RNA polymerase, insert domain"/>
    <property type="match status" value="1"/>
</dbReference>
<evidence type="ECO:0000256" key="8">
    <source>
        <dbReference type="ARBA" id="ARBA00032524"/>
    </source>
</evidence>
<dbReference type="SUPFAM" id="SSF55257">
    <property type="entry name" value="RBP11-like subunits of RNA polymerase"/>
    <property type="match status" value="1"/>
</dbReference>
<evidence type="ECO:0000256" key="1">
    <source>
        <dbReference type="ARBA" id="ARBA00007123"/>
    </source>
</evidence>
<evidence type="ECO:0000256" key="7">
    <source>
        <dbReference type="ARBA" id="ARBA00023163"/>
    </source>
</evidence>
<dbReference type="Pfam" id="PF01193">
    <property type="entry name" value="RNA_pol_L"/>
    <property type="match status" value="1"/>
</dbReference>
<dbReference type="GO" id="GO:0006351">
    <property type="term" value="P:DNA-templated transcription"/>
    <property type="evidence" value="ECO:0007669"/>
    <property type="project" value="InterPro"/>
</dbReference>
<dbReference type="GO" id="GO:0046983">
    <property type="term" value="F:protein dimerization activity"/>
    <property type="evidence" value="ECO:0007669"/>
    <property type="project" value="InterPro"/>
</dbReference>
<evidence type="ECO:0000256" key="4">
    <source>
        <dbReference type="ARBA" id="ARBA00022478"/>
    </source>
</evidence>
<dbReference type="NCBIfam" id="TIGR02027">
    <property type="entry name" value="rpoA"/>
    <property type="match status" value="1"/>
</dbReference>
<keyword evidence="4 12" id="KW-0240">DNA-directed RNA polymerase</keyword>
<evidence type="ECO:0000256" key="2">
    <source>
        <dbReference type="ARBA" id="ARBA00012418"/>
    </source>
</evidence>
<dbReference type="InterPro" id="IPR036643">
    <property type="entry name" value="RNApol_insert_sf"/>
</dbReference>
<dbReference type="CDD" id="cd06928">
    <property type="entry name" value="RNAP_alpha_NTD"/>
    <property type="match status" value="1"/>
</dbReference>
<evidence type="ECO:0000256" key="6">
    <source>
        <dbReference type="ARBA" id="ARBA00022695"/>
    </source>
</evidence>
<protein>
    <recommendedName>
        <fullName evidence="3">DNA-directed RNA polymerase subunit alpha</fullName>
        <ecNumber evidence="2">2.7.7.6</ecNumber>
    </recommendedName>
    <alternativeName>
        <fullName evidence="9">RNA polymerase subunit alpha</fullName>
    </alternativeName>
    <alternativeName>
        <fullName evidence="8">Transcriptase subunit alpha</fullName>
    </alternativeName>
</protein>
<proteinExistence type="inferred from homology"/>
<evidence type="ECO:0000313" key="12">
    <source>
        <dbReference type="EMBL" id="PIR04830.1"/>
    </source>
</evidence>
<dbReference type="AlphaFoldDB" id="A0A2H0N7G1"/>
<comment type="similarity">
    <text evidence="1">Belongs to the RNA polymerase alpha chain family.</text>
</comment>
<evidence type="ECO:0000313" key="13">
    <source>
        <dbReference type="Proteomes" id="UP000229893"/>
    </source>
</evidence>
<evidence type="ECO:0000256" key="9">
    <source>
        <dbReference type="ARBA" id="ARBA00033070"/>
    </source>
</evidence>
<evidence type="ECO:0000256" key="5">
    <source>
        <dbReference type="ARBA" id="ARBA00022679"/>
    </source>
</evidence>
<comment type="catalytic activity">
    <reaction evidence="10">
        <text>RNA(n) + a ribonucleoside 5'-triphosphate = RNA(n+1) + diphosphate</text>
        <dbReference type="Rhea" id="RHEA:21248"/>
        <dbReference type="Rhea" id="RHEA-COMP:14527"/>
        <dbReference type="Rhea" id="RHEA-COMP:17342"/>
        <dbReference type="ChEBI" id="CHEBI:33019"/>
        <dbReference type="ChEBI" id="CHEBI:61557"/>
        <dbReference type="ChEBI" id="CHEBI:140395"/>
        <dbReference type="EC" id="2.7.7.6"/>
    </reaction>
</comment>
<evidence type="ECO:0000259" key="11">
    <source>
        <dbReference type="SMART" id="SM00662"/>
    </source>
</evidence>
<dbReference type="InterPro" id="IPR036603">
    <property type="entry name" value="RBP11-like"/>
</dbReference>
<dbReference type="SUPFAM" id="SSF56553">
    <property type="entry name" value="Insert subdomain of RNA polymerase alpha subunit"/>
    <property type="match status" value="1"/>
</dbReference>
<dbReference type="SMART" id="SM00662">
    <property type="entry name" value="RPOLD"/>
    <property type="match status" value="1"/>
</dbReference>
<evidence type="ECO:0000256" key="10">
    <source>
        <dbReference type="ARBA" id="ARBA00048552"/>
    </source>
</evidence>
<keyword evidence="6" id="KW-0548">Nucleotidyltransferase</keyword>
<feature type="domain" description="DNA-directed RNA polymerase RpoA/D/Rpb3-type" evidence="11">
    <location>
        <begin position="21"/>
        <end position="229"/>
    </location>
</feature>
<organism evidence="12 13">
    <name type="scientific">Candidatus Liptonbacteria bacterium CG11_big_fil_rev_8_21_14_0_20_35_14</name>
    <dbReference type="NCBI Taxonomy" id="1974634"/>
    <lineage>
        <taxon>Bacteria</taxon>
        <taxon>Candidatus Liptoniibacteriota</taxon>
    </lineage>
</organism>
<evidence type="ECO:0000256" key="3">
    <source>
        <dbReference type="ARBA" id="ARBA00015972"/>
    </source>
</evidence>
<comment type="caution">
    <text evidence="12">The sequence shown here is derived from an EMBL/GenBank/DDBJ whole genome shotgun (WGS) entry which is preliminary data.</text>
</comment>
<gene>
    <name evidence="12" type="primary">rpoA</name>
    <name evidence="12" type="ORF">COV57_02255</name>
</gene>
<dbReference type="EC" id="2.7.7.6" evidence="2"/>
<dbReference type="InterPro" id="IPR011773">
    <property type="entry name" value="DNA-dir_RpoA"/>
</dbReference>
<dbReference type="FunFam" id="2.170.120.12:FF:000001">
    <property type="entry name" value="DNA-directed RNA polymerase subunit alpha"/>
    <property type="match status" value="1"/>
</dbReference>
<dbReference type="GO" id="GO:0003899">
    <property type="term" value="F:DNA-directed RNA polymerase activity"/>
    <property type="evidence" value="ECO:0007669"/>
    <property type="project" value="UniProtKB-EC"/>
</dbReference>
<dbReference type="GO" id="GO:0005737">
    <property type="term" value="C:cytoplasm"/>
    <property type="evidence" value="ECO:0007669"/>
    <property type="project" value="UniProtKB-ARBA"/>
</dbReference>